<dbReference type="InterPro" id="IPR029028">
    <property type="entry name" value="Alpha/beta_knot_MTases"/>
</dbReference>
<dbReference type="PIRSF" id="PIRSF004808">
    <property type="entry name" value="LasT"/>
    <property type="match status" value="1"/>
</dbReference>
<keyword evidence="8" id="KW-1185">Reference proteome</keyword>
<evidence type="ECO:0000256" key="4">
    <source>
        <dbReference type="ARBA" id="ARBA00022691"/>
    </source>
</evidence>
<dbReference type="EMBL" id="GG657899">
    <property type="protein sequence ID" value="EEF79497.1"/>
    <property type="molecule type" value="Genomic_DNA"/>
</dbReference>
<keyword evidence="2 5" id="KW-0489">Methyltransferase</keyword>
<dbReference type="HOGENOM" id="CLU_056931_0_0_6"/>
<keyword evidence="5" id="KW-0819">tRNA processing</keyword>
<evidence type="ECO:0000256" key="2">
    <source>
        <dbReference type="ARBA" id="ARBA00022603"/>
    </source>
</evidence>
<dbReference type="Gene3D" id="3.40.1280.10">
    <property type="match status" value="1"/>
</dbReference>
<dbReference type="InterPro" id="IPR001537">
    <property type="entry name" value="SpoU_MeTrfase"/>
</dbReference>
<sequence>MAMPCLLQGIPMTSMDNIRFVLVGTTHPGNIGAAARAMKTMGLSNLHLVSPKLYPSAEATARASGADDILHTAQVHDSLDEALVGCHHAFAMSARLRHLPVPVVNPRQAVEQLEKFDDNTHIAIVFGREHSGLSNEELDRCQYLINIPANPDYSSLNLAAAVQVLAYELKMSFQPQIDFGRIGEQREAITNDDLAHLYDHFERSLTTIGFLDPENPRHLMRRIKRLFNRADLDKNELHIMHGILRAAETKAKE</sequence>
<dbReference type="InterPro" id="IPR004384">
    <property type="entry name" value="RNA_MeTrfase_TrmJ/LasT"/>
</dbReference>
<evidence type="ECO:0000256" key="1">
    <source>
        <dbReference type="ARBA" id="ARBA00007228"/>
    </source>
</evidence>
<dbReference type="Proteomes" id="UP000004679">
    <property type="component" value="Unassembled WGS sequence"/>
</dbReference>
<evidence type="ECO:0000256" key="5">
    <source>
        <dbReference type="RuleBase" id="RU362024"/>
    </source>
</evidence>
<accession>C0N7P7</accession>
<dbReference type="SUPFAM" id="SSF75217">
    <property type="entry name" value="alpha/beta knot"/>
    <property type="match status" value="1"/>
</dbReference>
<dbReference type="GO" id="GO:0005829">
    <property type="term" value="C:cytosol"/>
    <property type="evidence" value="ECO:0007669"/>
    <property type="project" value="TreeGrafter"/>
</dbReference>
<dbReference type="InterPro" id="IPR029026">
    <property type="entry name" value="tRNA_m1G_MTases_N"/>
</dbReference>
<protein>
    <recommendedName>
        <fullName evidence="5">tRNA (cytidine/uridine-2'-O-)-methyltransferase TrmJ</fullName>
        <ecNumber evidence="5">2.1.1.200</ecNumber>
    </recommendedName>
    <alternativeName>
        <fullName evidence="5">tRNA (cytidine(32)/uridine(32)-2'-O)-methyltransferase</fullName>
    </alternativeName>
    <alternativeName>
        <fullName evidence="5">tRNA Cm32/Um32 methyltransferase</fullName>
    </alternativeName>
</protein>
<dbReference type="GO" id="GO:0160206">
    <property type="term" value="F:tRNA (cytidine(32)/uridine(32)-2'-O)-methyltransferase activity"/>
    <property type="evidence" value="ECO:0007669"/>
    <property type="project" value="UniProtKB-EC"/>
</dbReference>
<comment type="subcellular location">
    <subcellularLocation>
        <location evidence="5">Cytoplasm</location>
    </subcellularLocation>
</comment>
<comment type="catalytic activity">
    <reaction evidence="5">
        <text>uridine(32) in tRNA + S-adenosyl-L-methionine = 2'-O-methyluridine(32) in tRNA + S-adenosyl-L-homocysteine + H(+)</text>
        <dbReference type="Rhea" id="RHEA:42936"/>
        <dbReference type="Rhea" id="RHEA-COMP:10107"/>
        <dbReference type="Rhea" id="RHEA-COMP:10290"/>
        <dbReference type="ChEBI" id="CHEBI:15378"/>
        <dbReference type="ChEBI" id="CHEBI:57856"/>
        <dbReference type="ChEBI" id="CHEBI:59789"/>
        <dbReference type="ChEBI" id="CHEBI:65315"/>
        <dbReference type="ChEBI" id="CHEBI:74478"/>
        <dbReference type="EC" id="2.1.1.200"/>
    </reaction>
</comment>
<dbReference type="PANTHER" id="PTHR42786:SF2">
    <property type="entry name" value="TRNA (CYTIDINE_URIDINE-2'-O-)-METHYLTRANSFERASE TRMJ"/>
    <property type="match status" value="1"/>
</dbReference>
<evidence type="ECO:0000256" key="3">
    <source>
        <dbReference type="ARBA" id="ARBA00022679"/>
    </source>
</evidence>
<dbReference type="CDD" id="cd18093">
    <property type="entry name" value="SpoU-like_TrmJ"/>
    <property type="match status" value="1"/>
</dbReference>
<name>C0N7P7_9GAMM</name>
<dbReference type="PANTHER" id="PTHR42786">
    <property type="entry name" value="TRNA/RRNA METHYLTRANSFERASE"/>
    <property type="match status" value="1"/>
</dbReference>
<dbReference type="AlphaFoldDB" id="C0N7P7"/>
<comment type="function">
    <text evidence="5">Catalyzes the formation of 2'O-methylated cytidine (Cm32) or 2'O-methylated uridine (Um32) at position 32 in tRNA.</text>
</comment>
<reference evidence="7 8" key="1">
    <citation type="journal article" date="2011" name="J. Bacteriol.">
        <title>Draft genome sequence of the chemolithoheterotrophic, halophilic methylotroph Methylophaga thiooxydans DMS010.</title>
        <authorList>
            <person name="Boden R."/>
            <person name="Ferriera S."/>
            <person name="Johnson J."/>
            <person name="Kelly D.P."/>
            <person name="Murrell J.C."/>
            <person name="Schafer H."/>
        </authorList>
    </citation>
    <scope>NUCLEOTIDE SEQUENCE [LARGE SCALE GENOMIC DNA]</scope>
    <source>
        <strain evidence="7 8">DMS010</strain>
    </source>
</reference>
<gene>
    <name evidence="5" type="primary">trmJ</name>
    <name evidence="7" type="ORF">MDMS009_2084</name>
</gene>
<keyword evidence="4 5" id="KW-0949">S-adenosyl-L-methionine</keyword>
<comment type="catalytic activity">
    <reaction evidence="5">
        <text>cytidine(32) in tRNA + S-adenosyl-L-methionine = 2'-O-methylcytidine(32) in tRNA + S-adenosyl-L-homocysteine + H(+)</text>
        <dbReference type="Rhea" id="RHEA:42932"/>
        <dbReference type="Rhea" id="RHEA-COMP:10288"/>
        <dbReference type="Rhea" id="RHEA-COMP:10289"/>
        <dbReference type="ChEBI" id="CHEBI:15378"/>
        <dbReference type="ChEBI" id="CHEBI:57856"/>
        <dbReference type="ChEBI" id="CHEBI:59789"/>
        <dbReference type="ChEBI" id="CHEBI:74495"/>
        <dbReference type="ChEBI" id="CHEBI:82748"/>
        <dbReference type="EC" id="2.1.1.200"/>
    </reaction>
</comment>
<keyword evidence="3 7" id="KW-0808">Transferase</keyword>
<keyword evidence="5" id="KW-0963">Cytoplasm</keyword>
<dbReference type="NCBIfam" id="TIGR00050">
    <property type="entry name" value="rRNA_methyl_1"/>
    <property type="match status" value="1"/>
</dbReference>
<evidence type="ECO:0000313" key="7">
    <source>
        <dbReference type="EMBL" id="EEF79497.1"/>
    </source>
</evidence>
<dbReference type="GO" id="GO:0003723">
    <property type="term" value="F:RNA binding"/>
    <property type="evidence" value="ECO:0007669"/>
    <property type="project" value="InterPro"/>
</dbReference>
<dbReference type="FunFam" id="3.40.1280.10:FF:000006">
    <property type="entry name" value="Uncharacterized tRNA/rRNA methyltransferase HI_0380"/>
    <property type="match status" value="1"/>
</dbReference>
<feature type="domain" description="tRNA/rRNA methyltransferase SpoU type" evidence="6">
    <location>
        <begin position="18"/>
        <end position="167"/>
    </location>
</feature>
<evidence type="ECO:0000313" key="8">
    <source>
        <dbReference type="Proteomes" id="UP000004679"/>
    </source>
</evidence>
<comment type="subunit">
    <text evidence="5">Homodimer.</text>
</comment>
<evidence type="ECO:0000259" key="6">
    <source>
        <dbReference type="Pfam" id="PF00588"/>
    </source>
</evidence>
<dbReference type="GO" id="GO:0002128">
    <property type="term" value="P:tRNA nucleoside ribose methylation"/>
    <property type="evidence" value="ECO:0007669"/>
    <property type="project" value="TreeGrafter"/>
</dbReference>
<dbReference type="EC" id="2.1.1.200" evidence="5"/>
<dbReference type="GO" id="GO:0106339">
    <property type="term" value="F:tRNA (cytidine(32)-2'-O)-methyltransferase activity"/>
    <property type="evidence" value="ECO:0007669"/>
    <property type="project" value="RHEA"/>
</dbReference>
<organism evidence="7 8">
    <name type="scientific">Methylophaga thiooxydans DMS010</name>
    <dbReference type="NCBI Taxonomy" id="637616"/>
    <lineage>
        <taxon>Bacteria</taxon>
        <taxon>Pseudomonadati</taxon>
        <taxon>Pseudomonadota</taxon>
        <taxon>Gammaproteobacteria</taxon>
        <taxon>Thiotrichales</taxon>
        <taxon>Piscirickettsiaceae</taxon>
        <taxon>Methylophaga</taxon>
    </lineage>
</organism>
<dbReference type="Gene3D" id="1.10.8.590">
    <property type="match status" value="1"/>
</dbReference>
<proteinExistence type="inferred from homology"/>
<comment type="similarity">
    <text evidence="1">Belongs to the class IV-like SAM-binding methyltransferase superfamily. RNA methyltransferase TrmH family.</text>
</comment>
<dbReference type="Pfam" id="PF00588">
    <property type="entry name" value="SpoU_methylase"/>
    <property type="match status" value="1"/>
</dbReference>